<protein>
    <recommendedName>
        <fullName evidence="3">Cytochrome P450</fullName>
    </recommendedName>
</protein>
<dbReference type="AlphaFoldDB" id="A0AA36JQ63"/>
<gene>
    <name evidence="1" type="ORF">EVOR1521_LOCUS30286</name>
</gene>
<dbReference type="GO" id="GO:0020037">
    <property type="term" value="F:heme binding"/>
    <property type="evidence" value="ECO:0007669"/>
    <property type="project" value="InterPro"/>
</dbReference>
<proteinExistence type="predicted"/>
<sequence length="513" mass="57204">MADKDPIMKPAGWGDINEVVNAPLQNVAGDASWLSVLCMWLTLPISCVQGVIGGLCQIVTAFMVLGCYCCQCIPQWLCCSAMGSVECGRPCILAPSWWRYVIGGLVALIANSRSRLALFIWEWKAFGEGDHYWHGEGFWSVTYKEVSDTTKANQKRSSSFACIQACTPDLFATNLIIFLSNDGSTDCEWACLRRALHATLLDKGAAWYCERAKKLKEYIATDWPSPKLEEMSDTERLRILVAKCIFYMVFGVWLDKEDAEVMARWRDYAAYFVLPRLVQRFLFNFAICKVKQLRIDTVGLIEKHKLESFIIDINNKMPEKYRRTPTVKLADEILFIVGFAGVGGTSAACESVGAFLQCKIPEEASAHLISFEKYPTSESMVAAFKASPVTYIKEACRIDPPVTSATNVCKEARVVTLKGKQYSLPADTLNQYVLSMANRDTSVFSNPDVFDPTRKELNMALTWNGAFGTPDEEKVYPRICPGRHLALDVTQAVVGHFVGLQDTVTSTNPFSCA</sequence>
<dbReference type="GO" id="GO:0016705">
    <property type="term" value="F:oxidoreductase activity, acting on paired donors, with incorporation or reduction of molecular oxygen"/>
    <property type="evidence" value="ECO:0007669"/>
    <property type="project" value="InterPro"/>
</dbReference>
<keyword evidence="2" id="KW-1185">Reference proteome</keyword>
<comment type="caution">
    <text evidence="1">The sequence shown here is derived from an EMBL/GenBank/DDBJ whole genome shotgun (WGS) entry which is preliminary data.</text>
</comment>
<dbReference type="InterPro" id="IPR036396">
    <property type="entry name" value="Cyt_P450_sf"/>
</dbReference>
<accession>A0AA36JQ63</accession>
<dbReference type="EMBL" id="CAUJNA010003751">
    <property type="protein sequence ID" value="CAJ1409108.1"/>
    <property type="molecule type" value="Genomic_DNA"/>
</dbReference>
<dbReference type="GO" id="GO:0004497">
    <property type="term" value="F:monooxygenase activity"/>
    <property type="evidence" value="ECO:0007669"/>
    <property type="project" value="InterPro"/>
</dbReference>
<reference evidence="1" key="1">
    <citation type="submission" date="2023-08" db="EMBL/GenBank/DDBJ databases">
        <authorList>
            <person name="Chen Y."/>
            <person name="Shah S."/>
            <person name="Dougan E. K."/>
            <person name="Thang M."/>
            <person name="Chan C."/>
        </authorList>
    </citation>
    <scope>NUCLEOTIDE SEQUENCE</scope>
</reference>
<evidence type="ECO:0000313" key="2">
    <source>
        <dbReference type="Proteomes" id="UP001178507"/>
    </source>
</evidence>
<dbReference type="Gene3D" id="1.10.630.10">
    <property type="entry name" value="Cytochrome P450"/>
    <property type="match status" value="1"/>
</dbReference>
<organism evidence="1 2">
    <name type="scientific">Effrenium voratum</name>
    <dbReference type="NCBI Taxonomy" id="2562239"/>
    <lineage>
        <taxon>Eukaryota</taxon>
        <taxon>Sar</taxon>
        <taxon>Alveolata</taxon>
        <taxon>Dinophyceae</taxon>
        <taxon>Suessiales</taxon>
        <taxon>Symbiodiniaceae</taxon>
        <taxon>Effrenium</taxon>
    </lineage>
</organism>
<dbReference type="Proteomes" id="UP001178507">
    <property type="component" value="Unassembled WGS sequence"/>
</dbReference>
<dbReference type="InterPro" id="IPR001128">
    <property type="entry name" value="Cyt_P450"/>
</dbReference>
<name>A0AA36JQ63_9DINO</name>
<evidence type="ECO:0000313" key="1">
    <source>
        <dbReference type="EMBL" id="CAJ1409108.1"/>
    </source>
</evidence>
<dbReference type="GO" id="GO:0005506">
    <property type="term" value="F:iron ion binding"/>
    <property type="evidence" value="ECO:0007669"/>
    <property type="project" value="InterPro"/>
</dbReference>
<evidence type="ECO:0008006" key="3">
    <source>
        <dbReference type="Google" id="ProtNLM"/>
    </source>
</evidence>
<dbReference type="SUPFAM" id="SSF48264">
    <property type="entry name" value="Cytochrome P450"/>
    <property type="match status" value="1"/>
</dbReference>
<dbReference type="Pfam" id="PF00067">
    <property type="entry name" value="p450"/>
    <property type="match status" value="1"/>
</dbReference>